<name>A0A6G0YPP9_APHCR</name>
<dbReference type="AlphaFoldDB" id="A0A6G0YPP9"/>
<dbReference type="Proteomes" id="UP000478052">
    <property type="component" value="Unassembled WGS sequence"/>
</dbReference>
<reference evidence="1 2" key="1">
    <citation type="submission" date="2019-08" db="EMBL/GenBank/DDBJ databases">
        <title>Whole genome of Aphis craccivora.</title>
        <authorList>
            <person name="Voronova N.V."/>
            <person name="Shulinski R.S."/>
            <person name="Bandarenka Y.V."/>
            <person name="Zhorov D.G."/>
            <person name="Warner D."/>
        </authorList>
    </citation>
    <scope>NUCLEOTIDE SEQUENCE [LARGE SCALE GENOMIC DNA]</scope>
    <source>
        <strain evidence="1">180601</strain>
        <tissue evidence="1">Whole Body</tissue>
    </source>
</reference>
<proteinExistence type="predicted"/>
<evidence type="ECO:0000313" key="2">
    <source>
        <dbReference type="Proteomes" id="UP000478052"/>
    </source>
</evidence>
<organism evidence="1 2">
    <name type="scientific">Aphis craccivora</name>
    <name type="common">Cowpea aphid</name>
    <dbReference type="NCBI Taxonomy" id="307492"/>
    <lineage>
        <taxon>Eukaryota</taxon>
        <taxon>Metazoa</taxon>
        <taxon>Ecdysozoa</taxon>
        <taxon>Arthropoda</taxon>
        <taxon>Hexapoda</taxon>
        <taxon>Insecta</taxon>
        <taxon>Pterygota</taxon>
        <taxon>Neoptera</taxon>
        <taxon>Paraneoptera</taxon>
        <taxon>Hemiptera</taxon>
        <taxon>Sternorrhyncha</taxon>
        <taxon>Aphidomorpha</taxon>
        <taxon>Aphidoidea</taxon>
        <taxon>Aphididae</taxon>
        <taxon>Aphidini</taxon>
        <taxon>Aphis</taxon>
        <taxon>Aphis</taxon>
    </lineage>
</organism>
<evidence type="ECO:0000313" key="1">
    <source>
        <dbReference type="EMBL" id="KAF0759405.1"/>
    </source>
</evidence>
<comment type="caution">
    <text evidence="1">The sequence shown here is derived from an EMBL/GenBank/DDBJ whole genome shotgun (WGS) entry which is preliminary data.</text>
</comment>
<dbReference type="EMBL" id="VUJU01003004">
    <property type="protein sequence ID" value="KAF0759405.1"/>
    <property type="molecule type" value="Genomic_DNA"/>
</dbReference>
<accession>A0A6G0YPP9</accession>
<keyword evidence="2" id="KW-1185">Reference proteome</keyword>
<gene>
    <name evidence="1" type="ORF">FWK35_00035017</name>
</gene>
<sequence>MRCVTPPRCGITGAYKVPFRTGSACGSPEDARAGRYRRWCPAIDPVQRAADKKTRIIITSGAIPGLLVYRWRVPTTWSQYERLEKKGPEGEYPEKGHTRRYYRQLFRLVFVGLSDIRHRPEQSTRGQPVGPCRTYAAAVSCPVTESATGSAVTNRGHGTITAPG</sequence>
<protein>
    <submittedName>
        <fullName evidence="1">Uncharacterized protein</fullName>
    </submittedName>
</protein>